<protein>
    <submittedName>
        <fullName evidence="2">Uncharacterized protein</fullName>
    </submittedName>
</protein>
<dbReference type="GeneID" id="93982981"/>
<proteinExistence type="predicted"/>
<feature type="signal peptide" evidence="1">
    <location>
        <begin position="1"/>
        <end position="25"/>
    </location>
</feature>
<dbReference type="RefSeq" id="WP_053101749.1">
    <property type="nucleotide sequence ID" value="NZ_CP012358.1"/>
</dbReference>
<name>A0A0K1XGY8_9GAMM</name>
<feature type="chain" id="PRO_5005472275" evidence="1">
    <location>
        <begin position="26"/>
        <end position="83"/>
    </location>
</feature>
<dbReference type="KEGG" id="pbb:AKN87_01685"/>
<accession>A0A0K1XGY8</accession>
<gene>
    <name evidence="2" type="ORF">AKN88_11295</name>
</gene>
<evidence type="ECO:0000313" key="3">
    <source>
        <dbReference type="Proteomes" id="UP000063953"/>
    </source>
</evidence>
<keyword evidence="3" id="KW-1185">Reference proteome</keyword>
<organism evidence="2 3">
    <name type="scientific">Thiopseudomonas alkaliphila</name>
    <dbReference type="NCBI Taxonomy" id="1697053"/>
    <lineage>
        <taxon>Bacteria</taxon>
        <taxon>Pseudomonadati</taxon>
        <taxon>Pseudomonadota</taxon>
        <taxon>Gammaproteobacteria</taxon>
        <taxon>Pseudomonadales</taxon>
        <taxon>Pseudomonadaceae</taxon>
        <taxon>Thiopseudomonas</taxon>
    </lineage>
</organism>
<sequence length="83" mass="9561">MINKIMVALPALVVLVCASESLVNARNRFPQPPSKKTEAVHQPRINKPQKVEIRTLSYKFDDLLLLEHVQPIELPDNEYTYTF</sequence>
<keyword evidence="1" id="KW-0732">Signal</keyword>
<evidence type="ECO:0000256" key="1">
    <source>
        <dbReference type="SAM" id="SignalP"/>
    </source>
</evidence>
<evidence type="ECO:0000313" key="2">
    <source>
        <dbReference type="EMBL" id="AKX60447.1"/>
    </source>
</evidence>
<dbReference type="Proteomes" id="UP000063953">
    <property type="component" value="Chromosome"/>
</dbReference>
<dbReference type="EMBL" id="CP012365">
    <property type="protein sequence ID" value="AKX60447.1"/>
    <property type="molecule type" value="Genomic_DNA"/>
</dbReference>
<dbReference type="AlphaFoldDB" id="A0A0K1XGY8"/>
<reference evidence="2 3" key="1">
    <citation type="journal article" date="2015" name="Genome Announc.">
        <title>Genome Sequences of Oblitimonas alkaliphila gen. nov. sp. nov. (Proposed), a Novel Bacterium of the Pseudomonadaceae Family.</title>
        <authorList>
            <person name="Lauer A.C."/>
            <person name="Nicholson A.C."/>
            <person name="Humrighouse B.W."/>
            <person name="Emery B."/>
            <person name="Drobish A."/>
            <person name="Juieng P."/>
            <person name="Loparev V."/>
            <person name="McQuiston J.R."/>
        </authorList>
    </citation>
    <scope>NUCLEOTIDE SEQUENCE [LARGE SCALE GENOMIC DNA]</scope>
    <source>
        <strain evidence="2 3">E5571</strain>
    </source>
</reference>